<proteinExistence type="predicted"/>
<dbReference type="InterPro" id="IPR006564">
    <property type="entry name" value="Znf_PMZ"/>
</dbReference>
<dbReference type="InterPro" id="IPR018289">
    <property type="entry name" value="MULE_transposase_dom"/>
</dbReference>
<comment type="caution">
    <text evidence="7">The sequence shown here is derived from an EMBL/GenBank/DDBJ whole genome shotgun (WGS) entry which is preliminary data.</text>
</comment>
<dbReference type="EMBL" id="NBSK02000002">
    <property type="protein sequence ID" value="KAJ0222699.1"/>
    <property type="molecule type" value="Genomic_DNA"/>
</dbReference>
<keyword evidence="3" id="KW-0862">Zinc</keyword>
<dbReference type="GO" id="GO:0008270">
    <property type="term" value="F:zinc ion binding"/>
    <property type="evidence" value="ECO:0007669"/>
    <property type="project" value="UniProtKB-KW"/>
</dbReference>
<dbReference type="Pfam" id="PF04434">
    <property type="entry name" value="SWIM"/>
    <property type="match status" value="1"/>
</dbReference>
<organism evidence="7 8">
    <name type="scientific">Lactuca sativa</name>
    <name type="common">Garden lettuce</name>
    <dbReference type="NCBI Taxonomy" id="4236"/>
    <lineage>
        <taxon>Eukaryota</taxon>
        <taxon>Viridiplantae</taxon>
        <taxon>Streptophyta</taxon>
        <taxon>Embryophyta</taxon>
        <taxon>Tracheophyta</taxon>
        <taxon>Spermatophyta</taxon>
        <taxon>Magnoliopsida</taxon>
        <taxon>eudicotyledons</taxon>
        <taxon>Gunneridae</taxon>
        <taxon>Pentapetalae</taxon>
        <taxon>asterids</taxon>
        <taxon>campanulids</taxon>
        <taxon>Asterales</taxon>
        <taxon>Asteraceae</taxon>
        <taxon>Cichorioideae</taxon>
        <taxon>Cichorieae</taxon>
        <taxon>Lactucinae</taxon>
        <taxon>Lactuca</taxon>
    </lineage>
</organism>
<evidence type="ECO:0000259" key="6">
    <source>
        <dbReference type="PROSITE" id="PS50966"/>
    </source>
</evidence>
<feature type="compositionally biased region" description="Low complexity" evidence="5">
    <location>
        <begin position="652"/>
        <end position="662"/>
    </location>
</feature>
<feature type="compositionally biased region" description="Gly residues" evidence="5">
    <location>
        <begin position="663"/>
        <end position="676"/>
    </location>
</feature>
<feature type="compositionally biased region" description="Basic and acidic residues" evidence="5">
    <location>
        <begin position="1"/>
        <end position="13"/>
    </location>
</feature>
<evidence type="ECO:0000256" key="1">
    <source>
        <dbReference type="ARBA" id="ARBA00022723"/>
    </source>
</evidence>
<evidence type="ECO:0000256" key="4">
    <source>
        <dbReference type="PROSITE-ProRule" id="PRU00325"/>
    </source>
</evidence>
<sequence length="858" mass="97409">MAVESEEVRHESSEEYDSEEYEDDEEVLDTEHIDVEMEEDDFKTQGKERCKDAFLNFSSDYEDNEVDEDNDLVDEDEEGFDSKEEIDDTAGGNDLDLGDAVGACFPIHDPSVKWNKMKPLLGYNIKFAKCDTVRLTAKCGSKMKSQPCPFRVHASWMTQERSFQIKTLVDEHKCVRNFNISNLPSPRWLARHFLKELIMKPNLKCKEMQSIIRTKFHCGVSWSKAYRTRCRAMTIIDGKLTEHYARVWDYCHELLRSNPGSTVQVGVTVNPYQTTYFHRMYLCFKAIKEGWKIGCRRVIGLDGSFLKGTCKRELLTAIGRDANNQVYPIAWEVVDIENKANWKWFLELLTEDLNLLDGGGFTTYSGVEFKNMFWAASLSTVESEFLRKMDDIKESIFRTDVACEAVENGIAECFNAIILDARKKPLLAMFEEISLYMMDRFYHMLQKAEKWESVVCPAAIKKMNKFGEDLRNWNVNPSGPSIFEARNGLEGYVVNLQSRVCSCRLWDISGIPCVHAQCAILFTGQDLVHFISEWFNVDRFKAIYANNILPVNGRNLWPRTSYIKPLLPLARRMPGRPTLKRKRHATESQDKYSQNKMKVTGIGRTIQCKNCLQRGHNKASYKNPKVTPEPKPKKKMGRPRLDPDISHWTRCGVRGSRGSARGSRGGRGGNRGGAVGNTGDVVANRGGRGSKRGGRGSKRGGRGSKTSVGIEGGGVAEVEGGGVENEDDTIPEKYLVHLWKAMQDLKLSGYSTEEIKKSLSLTDSHMKQLNDYNDTIEQALPMYMEYPPQTETQDGAEEIIPKTQPESEEEEEGINDTHKLPVHLRIGKRRRPSERIVKTKLKKMGCVGTSSNSALELD</sequence>
<accession>A0A9R1XRE9</accession>
<evidence type="ECO:0000256" key="2">
    <source>
        <dbReference type="ARBA" id="ARBA00022771"/>
    </source>
</evidence>
<dbReference type="PANTHER" id="PTHR31973">
    <property type="entry name" value="POLYPROTEIN, PUTATIVE-RELATED"/>
    <property type="match status" value="1"/>
</dbReference>
<dbReference type="PROSITE" id="PS50966">
    <property type="entry name" value="ZF_SWIM"/>
    <property type="match status" value="1"/>
</dbReference>
<dbReference type="SMART" id="SM00575">
    <property type="entry name" value="ZnF_PMZ"/>
    <property type="match status" value="1"/>
</dbReference>
<feature type="domain" description="SWIM-type" evidence="6">
    <location>
        <begin position="492"/>
        <end position="524"/>
    </location>
</feature>
<feature type="region of interest" description="Disordered" evidence="5">
    <location>
        <begin position="1"/>
        <end position="29"/>
    </location>
</feature>
<dbReference type="PANTHER" id="PTHR31973:SF187">
    <property type="entry name" value="MUTATOR TRANSPOSASE MUDRA PROTEIN"/>
    <property type="match status" value="1"/>
</dbReference>
<evidence type="ECO:0000256" key="3">
    <source>
        <dbReference type="ARBA" id="ARBA00022833"/>
    </source>
</evidence>
<name>A0A9R1XRE9_LACSA</name>
<feature type="region of interest" description="Disordered" evidence="5">
    <location>
        <begin position="614"/>
        <end position="727"/>
    </location>
</feature>
<evidence type="ECO:0000313" key="8">
    <source>
        <dbReference type="Proteomes" id="UP000235145"/>
    </source>
</evidence>
<dbReference type="InterPro" id="IPR007527">
    <property type="entry name" value="Znf_SWIM"/>
</dbReference>
<keyword evidence="2 4" id="KW-0863">Zinc-finger</keyword>
<feature type="compositionally biased region" description="Acidic residues" evidence="5">
    <location>
        <begin position="14"/>
        <end position="28"/>
    </location>
</feature>
<evidence type="ECO:0000313" key="7">
    <source>
        <dbReference type="EMBL" id="KAJ0222699.1"/>
    </source>
</evidence>
<dbReference type="Pfam" id="PF10551">
    <property type="entry name" value="MULE"/>
    <property type="match status" value="1"/>
</dbReference>
<feature type="compositionally biased region" description="Basic residues" evidence="5">
    <location>
        <begin position="688"/>
        <end position="702"/>
    </location>
</feature>
<reference evidence="7 8" key="1">
    <citation type="journal article" date="2017" name="Nat. Commun.">
        <title>Genome assembly with in vitro proximity ligation data and whole-genome triplication in lettuce.</title>
        <authorList>
            <person name="Reyes-Chin-Wo S."/>
            <person name="Wang Z."/>
            <person name="Yang X."/>
            <person name="Kozik A."/>
            <person name="Arikit S."/>
            <person name="Song C."/>
            <person name="Xia L."/>
            <person name="Froenicke L."/>
            <person name="Lavelle D.O."/>
            <person name="Truco M.J."/>
            <person name="Xia R."/>
            <person name="Zhu S."/>
            <person name="Xu C."/>
            <person name="Xu H."/>
            <person name="Xu X."/>
            <person name="Cox K."/>
            <person name="Korf I."/>
            <person name="Meyers B.C."/>
            <person name="Michelmore R.W."/>
        </authorList>
    </citation>
    <scope>NUCLEOTIDE SEQUENCE [LARGE SCALE GENOMIC DNA]</scope>
    <source>
        <strain evidence="8">cv. Salinas</strain>
        <tissue evidence="7">Seedlings</tissue>
    </source>
</reference>
<keyword evidence="8" id="KW-1185">Reference proteome</keyword>
<evidence type="ECO:0000256" key="5">
    <source>
        <dbReference type="SAM" id="MobiDB-lite"/>
    </source>
</evidence>
<dbReference type="AlphaFoldDB" id="A0A9R1XRE9"/>
<dbReference type="Proteomes" id="UP000235145">
    <property type="component" value="Unassembled WGS sequence"/>
</dbReference>
<gene>
    <name evidence="7" type="ORF">LSAT_V11C200087050</name>
</gene>
<feature type="region of interest" description="Disordered" evidence="5">
    <location>
        <begin position="60"/>
        <end position="88"/>
    </location>
</feature>
<protein>
    <recommendedName>
        <fullName evidence="6">SWIM-type domain-containing protein</fullName>
    </recommendedName>
</protein>
<keyword evidence="1" id="KW-0479">Metal-binding</keyword>
<feature type="compositionally biased region" description="Gly residues" evidence="5">
    <location>
        <begin position="710"/>
        <end position="723"/>
    </location>
</feature>